<sequence>LSYDKKMMNMMDDITIMKDEIVILGSGGGRHHIRTQHRATGGFLFKFNGIQAHIDPGPGAMVRLTQYKEDPVKTELFVVTHAHVDHYNDISAIIESSREIIHDKNYNYYKKGILITTLEVINLIQEYHLNMLEQIVRFKAGDKLNYKGVEIVGTKAIHSPVNESFGIKFNLKEYSLAYTSDTMVFEDFSDQFSGVNILILNLLRPDSVTCKRHLCTDEVIPYLNKIDPPLDCLIITHFGSYMDGPRSKRNFVPSQVNKLQEQTNIKKIIAAEDGLKLKIDELIT</sequence>
<dbReference type="Pfam" id="PF12706">
    <property type="entry name" value="Lactamase_B_2"/>
    <property type="match status" value="1"/>
</dbReference>
<accession>X1B2H5</accession>
<name>X1B2H5_9ZZZZ</name>
<dbReference type="InterPro" id="IPR001279">
    <property type="entry name" value="Metallo-B-lactamas"/>
</dbReference>
<feature type="domain" description="Metallo-beta-lactamase" evidence="1">
    <location>
        <begin position="54"/>
        <end position="229"/>
    </location>
</feature>
<dbReference type="InterPro" id="IPR036866">
    <property type="entry name" value="RibonucZ/Hydroxyglut_hydro"/>
</dbReference>
<dbReference type="EMBL" id="BART01010714">
    <property type="protein sequence ID" value="GAG89959.1"/>
    <property type="molecule type" value="Genomic_DNA"/>
</dbReference>
<evidence type="ECO:0000313" key="2">
    <source>
        <dbReference type="EMBL" id="GAG89959.1"/>
    </source>
</evidence>
<dbReference type="Gene3D" id="3.60.15.10">
    <property type="entry name" value="Ribonuclease Z/Hydroxyacylglutathione hydrolase-like"/>
    <property type="match status" value="1"/>
</dbReference>
<gene>
    <name evidence="2" type="ORF">S01H4_23166</name>
</gene>
<dbReference type="PANTHER" id="PTHR43546">
    <property type="entry name" value="UPF0173 METAL-DEPENDENT HYDROLASE MJ1163-RELATED"/>
    <property type="match status" value="1"/>
</dbReference>
<reference evidence="2" key="1">
    <citation type="journal article" date="2014" name="Front. Microbiol.">
        <title>High frequency of phylogenetically diverse reductive dehalogenase-homologous genes in deep subseafloor sedimentary metagenomes.</title>
        <authorList>
            <person name="Kawai M."/>
            <person name="Futagami T."/>
            <person name="Toyoda A."/>
            <person name="Takaki Y."/>
            <person name="Nishi S."/>
            <person name="Hori S."/>
            <person name="Arai W."/>
            <person name="Tsubouchi T."/>
            <person name="Morono Y."/>
            <person name="Uchiyama I."/>
            <person name="Ito T."/>
            <person name="Fujiyama A."/>
            <person name="Inagaki F."/>
            <person name="Takami H."/>
        </authorList>
    </citation>
    <scope>NUCLEOTIDE SEQUENCE</scope>
    <source>
        <strain evidence="2">Expedition CK06-06</strain>
    </source>
</reference>
<dbReference type="SUPFAM" id="SSF56281">
    <property type="entry name" value="Metallo-hydrolase/oxidoreductase"/>
    <property type="match status" value="1"/>
</dbReference>
<dbReference type="InterPro" id="IPR050114">
    <property type="entry name" value="UPF0173_UPF0282_UlaG_hydrolase"/>
</dbReference>
<protein>
    <recommendedName>
        <fullName evidence="1">Metallo-beta-lactamase domain-containing protein</fullName>
    </recommendedName>
</protein>
<proteinExistence type="predicted"/>
<organism evidence="2">
    <name type="scientific">marine sediment metagenome</name>
    <dbReference type="NCBI Taxonomy" id="412755"/>
    <lineage>
        <taxon>unclassified sequences</taxon>
        <taxon>metagenomes</taxon>
        <taxon>ecological metagenomes</taxon>
    </lineage>
</organism>
<evidence type="ECO:0000259" key="1">
    <source>
        <dbReference type="Pfam" id="PF12706"/>
    </source>
</evidence>
<dbReference type="AlphaFoldDB" id="X1B2H5"/>
<feature type="non-terminal residue" evidence="2">
    <location>
        <position position="1"/>
    </location>
</feature>
<comment type="caution">
    <text evidence="2">The sequence shown here is derived from an EMBL/GenBank/DDBJ whole genome shotgun (WGS) entry which is preliminary data.</text>
</comment>